<dbReference type="GO" id="GO:0008270">
    <property type="term" value="F:zinc ion binding"/>
    <property type="evidence" value="ECO:0007669"/>
    <property type="project" value="InterPro"/>
</dbReference>
<dbReference type="CDD" id="cd06583">
    <property type="entry name" value="PGRP"/>
    <property type="match status" value="1"/>
</dbReference>
<proteinExistence type="inferred from homology"/>
<evidence type="ECO:0000313" key="6">
    <source>
        <dbReference type="EMBL" id="TYQ03894.1"/>
    </source>
</evidence>
<keyword evidence="3" id="KW-0732">Signal</keyword>
<comment type="caution">
    <text evidence="6">The sequence shown here is derived from an EMBL/GenBank/DDBJ whole genome shotgun (WGS) entry which is preliminary data.</text>
</comment>
<evidence type="ECO:0000256" key="2">
    <source>
        <dbReference type="SAM" id="MobiDB-lite"/>
    </source>
</evidence>
<comment type="similarity">
    <text evidence="1">Belongs to the N-acetylmuramoyl-L-alanine amidase 2 family.</text>
</comment>
<feature type="compositionally biased region" description="Low complexity" evidence="2">
    <location>
        <begin position="202"/>
        <end position="232"/>
    </location>
</feature>
<dbReference type="InterPro" id="IPR015510">
    <property type="entry name" value="PGRP"/>
</dbReference>
<dbReference type="InterPro" id="IPR002502">
    <property type="entry name" value="Amidase_domain"/>
</dbReference>
<feature type="region of interest" description="Disordered" evidence="2">
    <location>
        <begin position="202"/>
        <end position="237"/>
    </location>
</feature>
<dbReference type="InterPro" id="IPR013207">
    <property type="entry name" value="LGFP"/>
</dbReference>
<dbReference type="GO" id="GO:0008745">
    <property type="term" value="F:N-acetylmuramoyl-L-alanine amidase activity"/>
    <property type="evidence" value="ECO:0007669"/>
    <property type="project" value="InterPro"/>
</dbReference>
<dbReference type="EMBL" id="VNIQ01000004">
    <property type="protein sequence ID" value="TYQ03894.1"/>
    <property type="molecule type" value="Genomic_DNA"/>
</dbReference>
<dbReference type="SMART" id="SM00701">
    <property type="entry name" value="PGRP"/>
    <property type="match status" value="1"/>
</dbReference>
<evidence type="ECO:0000256" key="3">
    <source>
        <dbReference type="SAM" id="SignalP"/>
    </source>
</evidence>
<dbReference type="Pfam" id="PF01510">
    <property type="entry name" value="Amidase_2"/>
    <property type="match status" value="1"/>
</dbReference>
<evidence type="ECO:0000256" key="1">
    <source>
        <dbReference type="ARBA" id="ARBA00007553"/>
    </source>
</evidence>
<evidence type="ECO:0000259" key="4">
    <source>
        <dbReference type="SMART" id="SM00644"/>
    </source>
</evidence>
<feature type="chain" id="PRO_5039348884" evidence="3">
    <location>
        <begin position="28"/>
        <end position="632"/>
    </location>
</feature>
<organism evidence="6">
    <name type="scientific">Nocardia globerula</name>
    <dbReference type="NCBI Taxonomy" id="1818"/>
    <lineage>
        <taxon>Bacteria</taxon>
        <taxon>Bacillati</taxon>
        <taxon>Actinomycetota</taxon>
        <taxon>Actinomycetes</taxon>
        <taxon>Mycobacteriales</taxon>
        <taxon>Nocardiaceae</taxon>
        <taxon>Nocardia</taxon>
    </lineage>
</organism>
<accession>A0A652YPG6</accession>
<dbReference type="PANTHER" id="PTHR11022">
    <property type="entry name" value="PEPTIDOGLYCAN RECOGNITION PROTEIN"/>
    <property type="match status" value="1"/>
</dbReference>
<reference evidence="6" key="1">
    <citation type="submission" date="2019-07" db="EMBL/GenBank/DDBJ databases">
        <title>Genomic Encyclopedia of Type Strains, Phase IV (KMG-IV): sequencing the most valuable type-strain genomes for metagenomic binning, comparative biology and taxonomic classification.</title>
        <authorList>
            <person name="Goeker M."/>
        </authorList>
    </citation>
    <scope>NUCLEOTIDE SEQUENCE</scope>
    <source>
        <strain evidence="6">DSM 44596</strain>
    </source>
</reference>
<dbReference type="GO" id="GO:0009253">
    <property type="term" value="P:peptidoglycan catabolic process"/>
    <property type="evidence" value="ECO:0007669"/>
    <property type="project" value="InterPro"/>
</dbReference>
<dbReference type="AlphaFoldDB" id="A0A652YPG6"/>
<evidence type="ECO:0000259" key="5">
    <source>
        <dbReference type="SMART" id="SM00701"/>
    </source>
</evidence>
<dbReference type="Pfam" id="PF08310">
    <property type="entry name" value="LGFP"/>
    <property type="match status" value="1"/>
</dbReference>
<dbReference type="PANTHER" id="PTHR11022:SF41">
    <property type="entry name" value="PEPTIDOGLYCAN-RECOGNITION PROTEIN LC-RELATED"/>
    <property type="match status" value="1"/>
</dbReference>
<dbReference type="Gene3D" id="3.40.80.10">
    <property type="entry name" value="Peptidoglycan recognition protein-like"/>
    <property type="match status" value="1"/>
</dbReference>
<feature type="domain" description="N-acetylmuramoyl-L-alanine amidase" evidence="4">
    <location>
        <begin position="295"/>
        <end position="459"/>
    </location>
</feature>
<dbReference type="InterPro" id="IPR006619">
    <property type="entry name" value="PGRP_domain_met/bac"/>
</dbReference>
<dbReference type="SUPFAM" id="SSF55846">
    <property type="entry name" value="N-acetylmuramoyl-L-alanine amidase-like"/>
    <property type="match status" value="1"/>
</dbReference>
<sequence>MPHRRPKPSFVLGAVAALAVASPFAVYGLTNDTPDVRSANETSSVAVPTQISQVLLASVPDIVIPLKELTGLDLPDINLGDLKALIPTDIALPPGITIPTELLPAPADPAAPTETPVQDEEFPGAVVKQLTRDAPFSMVALTSDTVDSAQSKIRALSEDGIWGPWFSPDAIDAEQATNTLSATEPLYVGLTKAIQILTPRDAPATDAAPAPASSAPAEVAPTTEAAPAPEGELGYTPASVSKPLRQVETTADEVTAVLIDPGTSPSDDNLQAVAAPFSTGGPAVITRSQWGADEGLRCDGPTYDDGLGGATVHHTAGVNNYTKAESAGIVRSIYAYHAQTLGWCDVGYNVLVDKYGQIFEGRAGGLDKPVQGAHAGGFNENTVGIAMMGDYSTVQPSSAMLNSVGQFLGWRLKLAGLNPMGRTTMYSEGTPYTPYPQGAAVDLPIIFAHRDVGSTACPGDAAYARMGEIRQIAANAANGVTAPANPVTPPVQKPNTPADTVAGGTGSSVTDLVNQVLKLTDDSPLAQKWIAEGGDLGRLGEAITGELQAKFGNLGALFQNGAIYTSPNGGVYTVVGEIFKAWQSYGSDLGSLGLPISDEYSIPDGFRSDFENGALIFNQITGVVTQILNAVG</sequence>
<name>A0A652YPG6_NOCGL</name>
<gene>
    <name evidence="6" type="ORF">FNL38_104263</name>
</gene>
<feature type="domain" description="Peptidoglycan recognition protein family" evidence="5">
    <location>
        <begin position="282"/>
        <end position="430"/>
    </location>
</feature>
<dbReference type="InterPro" id="IPR036505">
    <property type="entry name" value="Amidase/PGRP_sf"/>
</dbReference>
<feature type="signal peptide" evidence="3">
    <location>
        <begin position="1"/>
        <end position="27"/>
    </location>
</feature>
<protein>
    <submittedName>
        <fullName evidence="6">Uncharacterized protein with LGFP repeats</fullName>
    </submittedName>
</protein>
<dbReference type="SMART" id="SM00644">
    <property type="entry name" value="Ami_2"/>
    <property type="match status" value="1"/>
</dbReference>